<keyword evidence="1" id="KW-0472">Membrane</keyword>
<feature type="transmembrane region" description="Helical" evidence="1">
    <location>
        <begin position="95"/>
        <end position="122"/>
    </location>
</feature>
<reference evidence="2 3" key="1">
    <citation type="journal article" date="2023" name="Plants (Basel)">
        <title>Bridging the Gap: Combining Genomics and Transcriptomics Approaches to Understand Stylosanthes scabra, an Orphan Legume from the Brazilian Caatinga.</title>
        <authorList>
            <person name="Ferreira-Neto J.R.C."/>
            <person name="da Silva M.D."/>
            <person name="Binneck E."/>
            <person name="de Melo N.F."/>
            <person name="da Silva R.H."/>
            <person name="de Melo A.L.T.M."/>
            <person name="Pandolfi V."/>
            <person name="Bustamante F.O."/>
            <person name="Brasileiro-Vidal A.C."/>
            <person name="Benko-Iseppon A.M."/>
        </authorList>
    </citation>
    <scope>NUCLEOTIDE SEQUENCE [LARGE SCALE GENOMIC DNA]</scope>
    <source>
        <tissue evidence="2">Leaves</tissue>
    </source>
</reference>
<dbReference type="Proteomes" id="UP001341840">
    <property type="component" value="Unassembled WGS sequence"/>
</dbReference>
<name>A0ABU6TR38_9FABA</name>
<dbReference type="EMBL" id="JASCZI010091446">
    <property type="protein sequence ID" value="MED6150348.1"/>
    <property type="molecule type" value="Genomic_DNA"/>
</dbReference>
<gene>
    <name evidence="2" type="ORF">PIB30_071434</name>
</gene>
<accession>A0ABU6TR38</accession>
<organism evidence="2 3">
    <name type="scientific">Stylosanthes scabra</name>
    <dbReference type="NCBI Taxonomy" id="79078"/>
    <lineage>
        <taxon>Eukaryota</taxon>
        <taxon>Viridiplantae</taxon>
        <taxon>Streptophyta</taxon>
        <taxon>Embryophyta</taxon>
        <taxon>Tracheophyta</taxon>
        <taxon>Spermatophyta</taxon>
        <taxon>Magnoliopsida</taxon>
        <taxon>eudicotyledons</taxon>
        <taxon>Gunneridae</taxon>
        <taxon>Pentapetalae</taxon>
        <taxon>rosids</taxon>
        <taxon>fabids</taxon>
        <taxon>Fabales</taxon>
        <taxon>Fabaceae</taxon>
        <taxon>Papilionoideae</taxon>
        <taxon>50 kb inversion clade</taxon>
        <taxon>dalbergioids sensu lato</taxon>
        <taxon>Dalbergieae</taxon>
        <taxon>Pterocarpus clade</taxon>
        <taxon>Stylosanthes</taxon>
    </lineage>
</organism>
<keyword evidence="3" id="KW-1185">Reference proteome</keyword>
<proteinExistence type="predicted"/>
<keyword evidence="1" id="KW-1133">Transmembrane helix</keyword>
<evidence type="ECO:0000256" key="1">
    <source>
        <dbReference type="SAM" id="Phobius"/>
    </source>
</evidence>
<sequence length="127" mass="14774">MEHMSNPNPSPFSAHRQCHHATPYSKSNLVLHRRFVVQIHHAFVVQIHRLCASSTYSILQIQFGHHHRFVVQIHRRFCCSDPPPLRFFFFARSRYYAALAIPVLVWAFTAALSFISSAAFIIQIHHL</sequence>
<evidence type="ECO:0000313" key="3">
    <source>
        <dbReference type="Proteomes" id="UP001341840"/>
    </source>
</evidence>
<evidence type="ECO:0000313" key="2">
    <source>
        <dbReference type="EMBL" id="MED6150348.1"/>
    </source>
</evidence>
<protein>
    <submittedName>
        <fullName evidence="2">Uncharacterized protein</fullName>
    </submittedName>
</protein>
<keyword evidence="1" id="KW-0812">Transmembrane</keyword>
<comment type="caution">
    <text evidence="2">The sequence shown here is derived from an EMBL/GenBank/DDBJ whole genome shotgun (WGS) entry which is preliminary data.</text>
</comment>